<comment type="caution">
    <text evidence="1">The sequence shown here is derived from an EMBL/GenBank/DDBJ whole genome shotgun (WGS) entry which is preliminary data.</text>
</comment>
<proteinExistence type="predicted"/>
<dbReference type="AlphaFoldDB" id="A0A645IN87"/>
<gene>
    <name evidence="1" type="ORF">SDC9_199519</name>
</gene>
<reference evidence="1" key="1">
    <citation type="submission" date="2019-08" db="EMBL/GenBank/DDBJ databases">
        <authorList>
            <person name="Kucharzyk K."/>
            <person name="Murdoch R.W."/>
            <person name="Higgins S."/>
            <person name="Loffler F."/>
        </authorList>
    </citation>
    <scope>NUCLEOTIDE SEQUENCE</scope>
</reference>
<accession>A0A645IN87</accession>
<sequence>MACRDRFLREGHESMHILELVYGPLAKTPPDISEKRRNRLSLKNRLLLEMWGENVMEKNCGFPLEITAEARAQMDDRMILETDVLAVMNAYRESGDAIFDEEANLLIARRRVGNVTFWVKFEEIDGGYVVRGAYSHRMTVK</sequence>
<name>A0A645IN87_9ZZZZ</name>
<protein>
    <submittedName>
        <fullName evidence="1">Uncharacterized protein</fullName>
    </submittedName>
</protein>
<evidence type="ECO:0000313" key="1">
    <source>
        <dbReference type="EMBL" id="MPN51869.1"/>
    </source>
</evidence>
<dbReference type="EMBL" id="VSSQ01117409">
    <property type="protein sequence ID" value="MPN51869.1"/>
    <property type="molecule type" value="Genomic_DNA"/>
</dbReference>
<organism evidence="1">
    <name type="scientific">bioreactor metagenome</name>
    <dbReference type="NCBI Taxonomy" id="1076179"/>
    <lineage>
        <taxon>unclassified sequences</taxon>
        <taxon>metagenomes</taxon>
        <taxon>ecological metagenomes</taxon>
    </lineage>
</organism>